<evidence type="ECO:0000313" key="1">
    <source>
        <dbReference type="EMBL" id="KHN69423.1"/>
    </source>
</evidence>
<dbReference type="Proteomes" id="UP000031056">
    <property type="component" value="Unassembled WGS sequence"/>
</dbReference>
<gene>
    <name evidence="1" type="ORF">M896_081630</name>
</gene>
<evidence type="ECO:0000313" key="2">
    <source>
        <dbReference type="Proteomes" id="UP000031056"/>
    </source>
</evidence>
<dbReference type="GeneID" id="26262203"/>
<dbReference type="RefSeq" id="XP_014563465.1">
    <property type="nucleotide sequence ID" value="XM_014707979.1"/>
</dbReference>
<reference evidence="1 2" key="1">
    <citation type="journal article" date="2014" name="MBio">
        <title>The Ordospora colligata genome; evolution of extreme reduction in microsporidia and host-to-parasite horizontal gene transfer.</title>
        <authorList>
            <person name="Pombert J.-F."/>
            <person name="Haag K.L."/>
            <person name="Beidas S."/>
            <person name="Ebert D."/>
            <person name="Keeling P.J."/>
        </authorList>
    </citation>
    <scope>NUCLEOTIDE SEQUENCE [LARGE SCALE GENOMIC DNA]</scope>
    <source>
        <strain evidence="1 2">OC4</strain>
    </source>
</reference>
<organism evidence="1 2">
    <name type="scientific">Ordospora colligata OC4</name>
    <dbReference type="NCBI Taxonomy" id="1354746"/>
    <lineage>
        <taxon>Eukaryota</taxon>
        <taxon>Fungi</taxon>
        <taxon>Fungi incertae sedis</taxon>
        <taxon>Microsporidia</taxon>
        <taxon>Ordosporidae</taxon>
        <taxon>Ordospora</taxon>
    </lineage>
</organism>
<dbReference type="EMBL" id="JOKQ01000008">
    <property type="protein sequence ID" value="KHN69423.1"/>
    <property type="molecule type" value="Genomic_DNA"/>
</dbReference>
<sequence length="98" mass="11407">MEKKNRDLAKKNTELKEKISKMTVMYSELLKTNIKREYTEFRIRKKAIGLLEDSIGVVNDVAENLREIKAMILRKDALEVLEDKLNAQDGVKPRKLSM</sequence>
<dbReference type="VEuPathDB" id="MicrosporidiaDB:M896_081630"/>
<dbReference type="HOGENOM" id="CLU_2454737_0_0_1"/>
<dbReference type="InParanoid" id="A0A0B2UJA1"/>
<keyword evidence="2" id="KW-1185">Reference proteome</keyword>
<comment type="caution">
    <text evidence="1">The sequence shown here is derived from an EMBL/GenBank/DDBJ whole genome shotgun (WGS) entry which is preliminary data.</text>
</comment>
<name>A0A0B2UJA1_9MICR</name>
<dbReference type="OrthoDB" id="2192791at2759"/>
<accession>A0A0B2UJA1</accession>
<proteinExistence type="predicted"/>
<dbReference type="AlphaFoldDB" id="A0A0B2UJA1"/>
<protein>
    <submittedName>
        <fullName evidence="1">Uncharacterized protein</fullName>
    </submittedName>
</protein>